<evidence type="ECO:0000259" key="6">
    <source>
        <dbReference type="Pfam" id="PF04085"/>
    </source>
</evidence>
<dbReference type="RefSeq" id="WP_012547431.1">
    <property type="nucleotide sequence ID" value="NZ_VTFL01000004.1"/>
</dbReference>
<keyword evidence="3" id="KW-0133">Cell shape</keyword>
<dbReference type="InterPro" id="IPR042175">
    <property type="entry name" value="Cell/Rod_MreC_2"/>
</dbReference>
<evidence type="ECO:0000256" key="5">
    <source>
        <dbReference type="SAM" id="Coils"/>
    </source>
</evidence>
<dbReference type="GO" id="GO:0008360">
    <property type="term" value="P:regulation of cell shape"/>
    <property type="evidence" value="ECO:0007669"/>
    <property type="project" value="UniProtKB-KW"/>
</dbReference>
<gene>
    <name evidence="7" type="ORF">ENU78_03355</name>
</gene>
<evidence type="ECO:0000313" key="7">
    <source>
        <dbReference type="EMBL" id="HGK23480.1"/>
    </source>
</evidence>
<organism evidence="7">
    <name type="scientific">Dictyoglomus thermophilum</name>
    <dbReference type="NCBI Taxonomy" id="14"/>
    <lineage>
        <taxon>Bacteria</taxon>
        <taxon>Pseudomonadati</taxon>
        <taxon>Dictyoglomota</taxon>
        <taxon>Dictyoglomia</taxon>
        <taxon>Dictyoglomales</taxon>
        <taxon>Dictyoglomaceae</taxon>
        <taxon>Dictyoglomus</taxon>
    </lineage>
</organism>
<dbReference type="PIRSF" id="PIRSF038471">
    <property type="entry name" value="MreC"/>
    <property type="match status" value="1"/>
</dbReference>
<dbReference type="InterPro" id="IPR007221">
    <property type="entry name" value="MreC"/>
</dbReference>
<evidence type="ECO:0000256" key="3">
    <source>
        <dbReference type="ARBA" id="ARBA00022960"/>
    </source>
</evidence>
<protein>
    <recommendedName>
        <fullName evidence="2">Cell shape-determining protein MreC</fullName>
    </recommendedName>
    <alternativeName>
        <fullName evidence="4">Cell shape protein MreC</fullName>
    </alternativeName>
</protein>
<evidence type="ECO:0000256" key="2">
    <source>
        <dbReference type="ARBA" id="ARBA00013855"/>
    </source>
</evidence>
<dbReference type="OMA" id="RDMTVLN"/>
<dbReference type="InterPro" id="IPR042177">
    <property type="entry name" value="Cell/Rod_1"/>
</dbReference>
<dbReference type="Pfam" id="PF04085">
    <property type="entry name" value="MreC"/>
    <property type="match status" value="1"/>
</dbReference>
<feature type="coiled-coil region" evidence="5">
    <location>
        <begin position="59"/>
        <end position="93"/>
    </location>
</feature>
<dbReference type="Gene3D" id="2.40.10.340">
    <property type="entry name" value="Rod shape-determining protein MreC, domain 1"/>
    <property type="match status" value="1"/>
</dbReference>
<accession>A0A7V4DX80</accession>
<dbReference type="GO" id="GO:0005886">
    <property type="term" value="C:plasma membrane"/>
    <property type="evidence" value="ECO:0007669"/>
    <property type="project" value="TreeGrafter"/>
</dbReference>
<dbReference type="PANTHER" id="PTHR34138">
    <property type="entry name" value="CELL SHAPE-DETERMINING PROTEIN MREC"/>
    <property type="match status" value="1"/>
</dbReference>
<dbReference type="AlphaFoldDB" id="A0A7V4DX80"/>
<evidence type="ECO:0000256" key="1">
    <source>
        <dbReference type="ARBA" id="ARBA00009369"/>
    </source>
</evidence>
<evidence type="ECO:0000256" key="4">
    <source>
        <dbReference type="ARBA" id="ARBA00032089"/>
    </source>
</evidence>
<dbReference type="InterPro" id="IPR055342">
    <property type="entry name" value="MreC_beta-barrel_core"/>
</dbReference>
<keyword evidence="5" id="KW-0175">Coiled coil</keyword>
<feature type="domain" description="Rod shape-determining protein MreC beta-barrel core" evidence="6">
    <location>
        <begin position="115"/>
        <end position="258"/>
    </location>
</feature>
<proteinExistence type="inferred from homology"/>
<dbReference type="Gene3D" id="2.40.10.350">
    <property type="entry name" value="Rod shape-determining protein MreC, domain 2"/>
    <property type="match status" value="1"/>
</dbReference>
<sequence>MKKDKNIWRLFLFLVFLSIILWGAGYLENLAFWVQYSFNHFFTSLEDFWKDFKSYITVTENLQKEISDLQKEVLNLYKENQNLKLILENIKKREDYLPWLKDLVDRRIEIVYADVVGRDPVKWNLELKINKGYADGIRVGMVVLYKDQVVGRIIKTEKYYSVVRTIYDPNFIIGVTVLETKDQGILRGGYDHLEMSYLFSDHGIEKGNTLITSGTEDNIPYGLKVGYIADLREKAILSFSSIRILPFEDVSNIKGVAVCLRF</sequence>
<dbReference type="PANTHER" id="PTHR34138:SF1">
    <property type="entry name" value="CELL SHAPE-DETERMINING PROTEIN MREC"/>
    <property type="match status" value="1"/>
</dbReference>
<comment type="caution">
    <text evidence="7">The sequence shown here is derived from an EMBL/GenBank/DDBJ whole genome shotgun (WGS) entry which is preliminary data.</text>
</comment>
<name>A0A7V4DX80_DICTH</name>
<reference evidence="7" key="1">
    <citation type="journal article" date="2020" name="mSystems">
        <title>Genome- and Community-Level Interaction Insights into Carbon Utilization and Element Cycling Functions of Hydrothermarchaeota in Hydrothermal Sediment.</title>
        <authorList>
            <person name="Zhou Z."/>
            <person name="Liu Y."/>
            <person name="Xu W."/>
            <person name="Pan J."/>
            <person name="Luo Z.H."/>
            <person name="Li M."/>
        </authorList>
    </citation>
    <scope>NUCLEOTIDE SEQUENCE [LARGE SCALE GENOMIC DNA]</scope>
    <source>
        <strain evidence="7">SpSt-70</strain>
    </source>
</reference>
<dbReference type="EMBL" id="DTDV01000007">
    <property type="protein sequence ID" value="HGK23480.1"/>
    <property type="molecule type" value="Genomic_DNA"/>
</dbReference>
<comment type="similarity">
    <text evidence="1">Belongs to the MreC family.</text>
</comment>